<dbReference type="Proteomes" id="UP000316665">
    <property type="component" value="Chromosome"/>
</dbReference>
<accession>A0A4Y6RH48</accession>
<protein>
    <recommendedName>
        <fullName evidence="4">DUF4384 domain-containing protein</fullName>
    </recommendedName>
</protein>
<keyword evidence="3" id="KW-1185">Reference proteome</keyword>
<dbReference type="OrthoDB" id="8707744at2"/>
<dbReference type="KEGG" id="jas:FJQ89_19475"/>
<evidence type="ECO:0000313" key="2">
    <source>
        <dbReference type="EMBL" id="QDG72348.1"/>
    </source>
</evidence>
<organism evidence="2 3">
    <name type="scientific">Janthinobacterium tructae</name>
    <dbReference type="NCBI Taxonomy" id="2590869"/>
    <lineage>
        <taxon>Bacteria</taxon>
        <taxon>Pseudomonadati</taxon>
        <taxon>Pseudomonadota</taxon>
        <taxon>Betaproteobacteria</taxon>
        <taxon>Burkholderiales</taxon>
        <taxon>Oxalobacteraceae</taxon>
        <taxon>Janthinobacterium</taxon>
    </lineage>
</organism>
<evidence type="ECO:0008006" key="4">
    <source>
        <dbReference type="Google" id="ProtNLM"/>
    </source>
</evidence>
<proteinExistence type="predicted"/>
<name>A0A4Y6RH48_9BURK</name>
<evidence type="ECO:0000313" key="3">
    <source>
        <dbReference type="Proteomes" id="UP000316665"/>
    </source>
</evidence>
<gene>
    <name evidence="2" type="ORF">FJQ89_19475</name>
</gene>
<dbReference type="RefSeq" id="WP_141171370.1">
    <property type="nucleotide sequence ID" value="NZ_CP041185.1"/>
</dbReference>
<keyword evidence="1" id="KW-0732">Signal</keyword>
<reference evidence="2 3" key="1">
    <citation type="submission" date="2019-06" db="EMBL/GenBank/DDBJ databases">
        <title>Complete genome sequence of Janthinobacterium sp. SNU WT3 isolated from diseased rainbow trout.</title>
        <authorList>
            <person name="Oh W.T."/>
            <person name="Park S.C."/>
        </authorList>
    </citation>
    <scope>NUCLEOTIDE SEQUENCE [LARGE SCALE GENOMIC DNA]</scope>
    <source>
        <strain evidence="2 3">SNU WT3</strain>
    </source>
</reference>
<sequence>MSLLTTSLRCLAAGAALLALLPGARAARPESPFPIREILLLDTLQAIDKADIDVAVFIAPESCTPKTHISTWGTVVSSDNDSLFRSWACRAYVDAAKDPTEKLAFIPMPTALKQPSILATVQALPPSPTGRRYVALLDATLTDLSQRKNCSSCSFSFLMQSEVVVYDRIAGKAVWHSIDTKSSHLRDGVYSSATSRMLGPLLVSGTLTDVTMQRGLGEADSAGVRRTTALESAATPQQTGMQLNKKANLIIFNRMPQATANSEGFDNGNTYYWINAGHLEGKAKETRYTSYSKTHTALELAPGKYTLSFFNKAPIPVEIKADGPPTYLSFSNGFLRSTSVSELNATEALALVQDSVNLMIPELTPVAYPLRARKLQWTQP</sequence>
<feature type="chain" id="PRO_5021245130" description="DUF4384 domain-containing protein" evidence="1">
    <location>
        <begin position="27"/>
        <end position="380"/>
    </location>
</feature>
<feature type="signal peptide" evidence="1">
    <location>
        <begin position="1"/>
        <end position="26"/>
    </location>
</feature>
<evidence type="ECO:0000256" key="1">
    <source>
        <dbReference type="SAM" id="SignalP"/>
    </source>
</evidence>
<dbReference type="AlphaFoldDB" id="A0A4Y6RH48"/>
<dbReference type="EMBL" id="CP041185">
    <property type="protein sequence ID" value="QDG72348.1"/>
    <property type="molecule type" value="Genomic_DNA"/>
</dbReference>